<feature type="domain" description="MADF" evidence="2">
    <location>
        <begin position="5"/>
        <end position="92"/>
    </location>
</feature>
<dbReference type="GO" id="GO:0005667">
    <property type="term" value="C:transcription regulator complex"/>
    <property type="evidence" value="ECO:0007669"/>
    <property type="project" value="TreeGrafter"/>
</dbReference>
<reference evidence="3 4" key="1">
    <citation type="journal article" date="2019" name="Mol. Ecol. Resour.">
        <title>Chromosome-level genome assembly of Triplophysa tibetana, a fish adapted to the harsh high-altitude environment of the Tibetan Plateau.</title>
        <authorList>
            <person name="Yang X."/>
            <person name="Liu H."/>
            <person name="Ma Z."/>
            <person name="Zou Y."/>
            <person name="Zou M."/>
            <person name="Mao Y."/>
            <person name="Li X."/>
            <person name="Wang H."/>
            <person name="Chen T."/>
            <person name="Wang W."/>
            <person name="Yang R."/>
        </authorList>
    </citation>
    <scope>NUCLEOTIDE SEQUENCE [LARGE SCALE GENOMIC DNA]</scope>
    <source>
        <strain evidence="3">TTIB1903HZAU</strain>
        <tissue evidence="3">Muscle</tissue>
    </source>
</reference>
<evidence type="ECO:0000313" key="4">
    <source>
        <dbReference type="Proteomes" id="UP000324632"/>
    </source>
</evidence>
<dbReference type="InterPro" id="IPR006578">
    <property type="entry name" value="MADF-dom"/>
</dbReference>
<sequence length="222" mass="25053">MDDTRLIVEVEKRKVIYDPQDVMYKDVQVKERAWEAVADAVGVDVSECKRRWKLLRDAFVRNQKESPVAQLVAPSGNGSTVELCPFYCRICSLEETCDFDAEVSEFSRPYSPMTVTQRSVTPSQTTLGPDTSIPPTTSRPHTHTPTLHPRVQQLMTEGQPPRQRRRNISPSSTEQHLLDIITQPTTPAPPQIPKQEEETYYSAFSSCHQSGKEHDSSALHSS</sequence>
<dbReference type="PANTHER" id="PTHR12243:SF67">
    <property type="entry name" value="COREPRESSOR OF PANGOLIN, ISOFORM A-RELATED"/>
    <property type="match status" value="1"/>
</dbReference>
<dbReference type="InterPro" id="IPR039353">
    <property type="entry name" value="TF_Adf1"/>
</dbReference>
<feature type="compositionally biased region" description="Basic and acidic residues" evidence="1">
    <location>
        <begin position="210"/>
        <end position="222"/>
    </location>
</feature>
<dbReference type="Proteomes" id="UP000324632">
    <property type="component" value="Chromosome 4"/>
</dbReference>
<comment type="caution">
    <text evidence="3">The sequence shown here is derived from an EMBL/GenBank/DDBJ whole genome shotgun (WGS) entry which is preliminary data.</text>
</comment>
<dbReference type="SMART" id="SM00595">
    <property type="entry name" value="MADF"/>
    <property type="match status" value="1"/>
</dbReference>
<organism evidence="3 4">
    <name type="scientific">Triplophysa tibetana</name>
    <dbReference type="NCBI Taxonomy" id="1572043"/>
    <lineage>
        <taxon>Eukaryota</taxon>
        <taxon>Metazoa</taxon>
        <taxon>Chordata</taxon>
        <taxon>Craniata</taxon>
        <taxon>Vertebrata</taxon>
        <taxon>Euteleostomi</taxon>
        <taxon>Actinopterygii</taxon>
        <taxon>Neopterygii</taxon>
        <taxon>Teleostei</taxon>
        <taxon>Ostariophysi</taxon>
        <taxon>Cypriniformes</taxon>
        <taxon>Nemacheilidae</taxon>
        <taxon>Triplophysa</taxon>
    </lineage>
</organism>
<dbReference type="Pfam" id="PF10545">
    <property type="entry name" value="MADF_DNA_bdg"/>
    <property type="match status" value="1"/>
</dbReference>
<feature type="compositionally biased region" description="Low complexity" evidence="1">
    <location>
        <begin position="134"/>
        <end position="149"/>
    </location>
</feature>
<keyword evidence="4" id="KW-1185">Reference proteome</keyword>
<name>A0A5A9PJI2_9TELE</name>
<dbReference type="GO" id="GO:0006357">
    <property type="term" value="P:regulation of transcription by RNA polymerase II"/>
    <property type="evidence" value="ECO:0007669"/>
    <property type="project" value="TreeGrafter"/>
</dbReference>
<accession>A0A5A9PJI2</accession>
<feature type="compositionally biased region" description="Polar residues" evidence="1">
    <location>
        <begin position="113"/>
        <end position="129"/>
    </location>
</feature>
<dbReference type="GO" id="GO:0005634">
    <property type="term" value="C:nucleus"/>
    <property type="evidence" value="ECO:0007669"/>
    <property type="project" value="TreeGrafter"/>
</dbReference>
<proteinExistence type="predicted"/>
<gene>
    <name evidence="3" type="ORF">E1301_Tti014650</name>
</gene>
<evidence type="ECO:0000256" key="1">
    <source>
        <dbReference type="SAM" id="MobiDB-lite"/>
    </source>
</evidence>
<evidence type="ECO:0000259" key="2">
    <source>
        <dbReference type="PROSITE" id="PS51029"/>
    </source>
</evidence>
<dbReference type="EMBL" id="SOYY01000004">
    <property type="protein sequence ID" value="KAA0722270.1"/>
    <property type="molecule type" value="Genomic_DNA"/>
</dbReference>
<dbReference type="PANTHER" id="PTHR12243">
    <property type="entry name" value="MADF DOMAIN TRANSCRIPTION FACTOR"/>
    <property type="match status" value="1"/>
</dbReference>
<evidence type="ECO:0000313" key="3">
    <source>
        <dbReference type="EMBL" id="KAA0722270.1"/>
    </source>
</evidence>
<feature type="region of interest" description="Disordered" evidence="1">
    <location>
        <begin position="110"/>
        <end position="222"/>
    </location>
</feature>
<dbReference type="AlphaFoldDB" id="A0A5A9PJI2"/>
<dbReference type="PROSITE" id="PS51029">
    <property type="entry name" value="MADF"/>
    <property type="match status" value="1"/>
</dbReference>
<protein>
    <recommendedName>
        <fullName evidence="2">MADF domain-containing protein</fullName>
    </recommendedName>
</protein>